<dbReference type="GO" id="GO:0008080">
    <property type="term" value="F:N-acetyltransferase activity"/>
    <property type="evidence" value="ECO:0007669"/>
    <property type="project" value="InterPro"/>
</dbReference>
<dbReference type="PANTHER" id="PTHR13538">
    <property type="entry name" value="N-ACETYLTRANSFERASE 6"/>
    <property type="match status" value="1"/>
</dbReference>
<dbReference type="InterPro" id="IPR000182">
    <property type="entry name" value="GNAT_dom"/>
</dbReference>
<dbReference type="Gene3D" id="3.40.630.30">
    <property type="match status" value="1"/>
</dbReference>
<proteinExistence type="predicted"/>
<dbReference type="PANTHER" id="PTHR13538:SF4">
    <property type="entry name" value="N-ALPHA-ACETYLTRANSFERASE 80"/>
    <property type="match status" value="1"/>
</dbReference>
<dbReference type="OrthoDB" id="7678938at2"/>
<dbReference type="AlphaFoldDB" id="A0A1E8CLX3"/>
<dbReference type="SUPFAM" id="SSF55729">
    <property type="entry name" value="Acyl-CoA N-acyltransferases (Nat)"/>
    <property type="match status" value="1"/>
</dbReference>
<gene>
    <name evidence="2" type="ORF">PHACT_10280</name>
</gene>
<dbReference type="GO" id="GO:0005737">
    <property type="term" value="C:cytoplasm"/>
    <property type="evidence" value="ECO:0007669"/>
    <property type="project" value="TreeGrafter"/>
</dbReference>
<dbReference type="InterPro" id="IPR016181">
    <property type="entry name" value="Acyl_CoA_acyltransferase"/>
</dbReference>
<keyword evidence="3" id="KW-1185">Reference proteome</keyword>
<accession>A0A1E8CLX3</accession>
<feature type="domain" description="N-acetyltransferase" evidence="1">
    <location>
        <begin position="3"/>
        <end position="153"/>
    </location>
</feature>
<evidence type="ECO:0000259" key="1">
    <source>
        <dbReference type="PROSITE" id="PS51186"/>
    </source>
</evidence>
<dbReference type="GO" id="GO:1905502">
    <property type="term" value="F:acetyl-CoA binding"/>
    <property type="evidence" value="ECO:0007669"/>
    <property type="project" value="TreeGrafter"/>
</dbReference>
<dbReference type="RefSeq" id="WP_070117693.1">
    <property type="nucleotide sequence ID" value="NZ_MASR01000001.1"/>
</dbReference>
<dbReference type="EMBL" id="MASR01000001">
    <property type="protein sequence ID" value="OFE13476.1"/>
    <property type="molecule type" value="Genomic_DNA"/>
</dbReference>
<organism evidence="2 3">
    <name type="scientific">Pseudohongiella acticola</name>
    <dbReference type="NCBI Taxonomy" id="1524254"/>
    <lineage>
        <taxon>Bacteria</taxon>
        <taxon>Pseudomonadati</taxon>
        <taxon>Pseudomonadota</taxon>
        <taxon>Gammaproteobacteria</taxon>
        <taxon>Pseudomonadales</taxon>
        <taxon>Pseudohongiellaceae</taxon>
        <taxon>Pseudohongiella</taxon>
    </lineage>
</organism>
<dbReference type="STRING" id="1524254.PHACT_10280"/>
<reference evidence="3" key="1">
    <citation type="submission" date="2016-07" db="EMBL/GenBank/DDBJ databases">
        <authorList>
            <person name="Florea S."/>
            <person name="Webb J.S."/>
            <person name="Jaromczyk J."/>
            <person name="Schardl C.L."/>
        </authorList>
    </citation>
    <scope>NUCLEOTIDE SEQUENCE [LARGE SCALE GENOMIC DNA]</scope>
    <source>
        <strain evidence="3">KCTC 42131</strain>
    </source>
</reference>
<dbReference type="Proteomes" id="UP000175669">
    <property type="component" value="Unassembled WGS sequence"/>
</dbReference>
<sequence length="153" mass="17032">MKIEYLADRPDAIDLVSRWYVEEWGGSNSGLTLESVSRNLTSSMNRDSLPLILLAVEQKRVVGAVELKIREMSVYPDKEHWLGGLYVDPARRGSGIGRQLIEHAIALASTLGISTLYLQTERLDGGVYASLGWKPYEQVNNKGIDVLIMGRDV</sequence>
<dbReference type="CDD" id="cd04301">
    <property type="entry name" value="NAT_SF"/>
    <property type="match status" value="1"/>
</dbReference>
<dbReference type="PROSITE" id="PS51186">
    <property type="entry name" value="GNAT"/>
    <property type="match status" value="1"/>
</dbReference>
<name>A0A1E8CLX3_9GAMM</name>
<keyword evidence="2" id="KW-0808">Transferase</keyword>
<evidence type="ECO:0000313" key="3">
    <source>
        <dbReference type="Proteomes" id="UP000175669"/>
    </source>
</evidence>
<comment type="caution">
    <text evidence="2">The sequence shown here is derived from an EMBL/GenBank/DDBJ whole genome shotgun (WGS) entry which is preliminary data.</text>
</comment>
<dbReference type="Pfam" id="PF00583">
    <property type="entry name" value="Acetyltransf_1"/>
    <property type="match status" value="1"/>
</dbReference>
<evidence type="ECO:0000313" key="2">
    <source>
        <dbReference type="EMBL" id="OFE13476.1"/>
    </source>
</evidence>
<protein>
    <submittedName>
        <fullName evidence="2">GCN5 family acetyltransferase</fullName>
    </submittedName>
</protein>
<dbReference type="InterPro" id="IPR039840">
    <property type="entry name" value="NAA80"/>
</dbReference>